<evidence type="ECO:0000256" key="1">
    <source>
        <dbReference type="SAM" id="Phobius"/>
    </source>
</evidence>
<keyword evidence="1" id="KW-1133">Transmembrane helix</keyword>
<feature type="transmembrane region" description="Helical" evidence="1">
    <location>
        <begin position="143"/>
        <end position="170"/>
    </location>
</feature>
<keyword evidence="1" id="KW-0812">Transmembrane</keyword>
<protein>
    <recommendedName>
        <fullName evidence="4">ABC-2 type transporter</fullName>
    </recommendedName>
</protein>
<reference evidence="2 3" key="1">
    <citation type="submission" date="2010-08" db="EMBL/GenBank/DDBJ databases">
        <authorList>
            <person name="Durkin A.S."/>
            <person name="Madupu R."/>
            <person name="Torralba M."/>
            <person name="Gillis M."/>
            <person name="Methe B."/>
            <person name="Sutton G."/>
            <person name="Nelson K.E."/>
        </authorList>
    </citation>
    <scope>NUCLEOTIDE SEQUENCE [LARGE SCALE GENOMIC DNA]</scope>
    <source>
        <strain evidence="2 3">PB189-T1-4</strain>
    </source>
</reference>
<dbReference type="Proteomes" id="UP000004431">
    <property type="component" value="Unassembled WGS sequence"/>
</dbReference>
<accession>A0ABP2IYZ2</accession>
<dbReference type="EMBL" id="AEDQ01000032">
    <property type="protein sequence ID" value="EFL43655.1"/>
    <property type="molecule type" value="Genomic_DNA"/>
</dbReference>
<proteinExistence type="predicted"/>
<dbReference type="RefSeq" id="WP_006304663.1">
    <property type="nucleotide sequence ID" value="NZ_AEDQ01000032.1"/>
</dbReference>
<name>A0ABP2IYZ2_9ACTN</name>
<feature type="transmembrane region" description="Helical" evidence="1">
    <location>
        <begin position="58"/>
        <end position="78"/>
    </location>
</feature>
<evidence type="ECO:0008006" key="4">
    <source>
        <dbReference type="Google" id="ProtNLM"/>
    </source>
</evidence>
<sequence length="254" mass="27822">MSFCELLTIEFIKVKRSKIMPLIFIAPLLVVASGVASLQRYLTPEYTHAWAAMFIQSALVYAYYLLPLSMIIVCVMIAGRETAHNGMLKMLALPINRYALSAAKFCVLLFYLLMEVVVFFIVFVVAGLIAAGSTGMSETLPVLYLVHWCCVLFVTMVPSLAAMWAITVLFEKPLASIGLNILLVIPGVLAANTPLWVVYPYCYSGYVVSRALHAAGAMGAGDGVPLFPFALCAFVISAVALWVAIMRFGKKEMR</sequence>
<evidence type="ECO:0000313" key="2">
    <source>
        <dbReference type="EMBL" id="EFL43655.1"/>
    </source>
</evidence>
<feature type="transmembrane region" description="Helical" evidence="1">
    <location>
        <begin position="177"/>
        <end position="199"/>
    </location>
</feature>
<keyword evidence="1" id="KW-0472">Membrane</keyword>
<dbReference type="Pfam" id="PF12730">
    <property type="entry name" value="ABC2_membrane_4"/>
    <property type="match status" value="1"/>
</dbReference>
<dbReference type="CDD" id="cd21809">
    <property type="entry name" value="ABC-2_lan_permease-like"/>
    <property type="match status" value="1"/>
</dbReference>
<gene>
    <name evidence="2" type="ORF">HMPREF9248_1270</name>
</gene>
<keyword evidence="3" id="KW-1185">Reference proteome</keyword>
<feature type="transmembrane region" description="Helical" evidence="1">
    <location>
        <begin position="98"/>
        <end position="131"/>
    </location>
</feature>
<evidence type="ECO:0000313" key="3">
    <source>
        <dbReference type="Proteomes" id="UP000004431"/>
    </source>
</evidence>
<comment type="caution">
    <text evidence="2">The sequence shown here is derived from an EMBL/GenBank/DDBJ whole genome shotgun (WGS) entry which is preliminary data.</text>
</comment>
<feature type="transmembrane region" description="Helical" evidence="1">
    <location>
        <begin position="19"/>
        <end position="38"/>
    </location>
</feature>
<feature type="transmembrane region" description="Helical" evidence="1">
    <location>
        <begin position="226"/>
        <end position="245"/>
    </location>
</feature>
<organism evidence="2 3">
    <name type="scientific">Fannyhessea vaginae PB189-T1-4</name>
    <dbReference type="NCBI Taxonomy" id="866774"/>
    <lineage>
        <taxon>Bacteria</taxon>
        <taxon>Bacillati</taxon>
        <taxon>Actinomycetota</taxon>
        <taxon>Coriobacteriia</taxon>
        <taxon>Coriobacteriales</taxon>
        <taxon>Atopobiaceae</taxon>
        <taxon>Fannyhessea</taxon>
    </lineage>
</organism>